<evidence type="ECO:0000256" key="10">
    <source>
        <dbReference type="ARBA" id="ARBA00023065"/>
    </source>
</evidence>
<evidence type="ECO:0000256" key="1">
    <source>
        <dbReference type="ARBA" id="ARBA00004479"/>
    </source>
</evidence>
<reference evidence="15" key="1">
    <citation type="submission" date="2022-06" db="EMBL/GenBank/DDBJ databases">
        <authorList>
            <person name="Berger JAMES D."/>
            <person name="Berger JAMES D."/>
        </authorList>
    </citation>
    <scope>NUCLEOTIDE SEQUENCE [LARGE SCALE GENOMIC DNA]</scope>
</reference>
<feature type="signal peptide" evidence="13">
    <location>
        <begin position="1"/>
        <end position="21"/>
    </location>
</feature>
<feature type="domain" description="SAM" evidence="14">
    <location>
        <begin position="108"/>
        <end position="167"/>
    </location>
</feature>
<evidence type="ECO:0000256" key="7">
    <source>
        <dbReference type="ARBA" id="ARBA00022837"/>
    </source>
</evidence>
<dbReference type="Pfam" id="PF16533">
    <property type="entry name" value="SOAR"/>
    <property type="match status" value="1"/>
</dbReference>
<protein>
    <recommendedName>
        <fullName evidence="14">SAM domain-containing protein</fullName>
    </recommendedName>
</protein>
<dbReference type="GO" id="GO:0005783">
    <property type="term" value="C:endoplasmic reticulum"/>
    <property type="evidence" value="ECO:0007669"/>
    <property type="project" value="TreeGrafter"/>
</dbReference>
<keyword evidence="9 12" id="KW-0175">Coiled coil</keyword>
<keyword evidence="2" id="KW-0813">Transport</keyword>
<dbReference type="GO" id="GO:0005509">
    <property type="term" value="F:calcium ion binding"/>
    <property type="evidence" value="ECO:0007669"/>
    <property type="project" value="TreeGrafter"/>
</dbReference>
<evidence type="ECO:0000256" key="8">
    <source>
        <dbReference type="ARBA" id="ARBA00022989"/>
    </source>
</evidence>
<keyword evidence="4" id="KW-0812">Transmembrane</keyword>
<dbReference type="GO" id="GO:0002115">
    <property type="term" value="P:store-operated calcium entry"/>
    <property type="evidence" value="ECO:0007669"/>
    <property type="project" value="TreeGrafter"/>
</dbReference>
<dbReference type="PROSITE" id="PS51257">
    <property type="entry name" value="PROKAR_LIPOPROTEIN"/>
    <property type="match status" value="1"/>
</dbReference>
<keyword evidence="15" id="KW-1185">Reference proteome</keyword>
<dbReference type="AlphaFoldDB" id="A0AA85ISB2"/>
<dbReference type="PROSITE" id="PS50105">
    <property type="entry name" value="SAM_DOMAIN"/>
    <property type="match status" value="1"/>
</dbReference>
<keyword evidence="7" id="KW-0106">Calcium</keyword>
<dbReference type="InterPro" id="IPR032393">
    <property type="entry name" value="SOAR_STIM1/2"/>
</dbReference>
<keyword evidence="10" id="KW-0406">Ion transport</keyword>
<feature type="coiled-coil region" evidence="12">
    <location>
        <begin position="395"/>
        <end position="458"/>
    </location>
</feature>
<dbReference type="PANTHER" id="PTHR15136:SF5">
    <property type="entry name" value="STROMAL INTERACTION MOLECULE HOMOLOG"/>
    <property type="match status" value="1"/>
</dbReference>
<organism evidence="15 16">
    <name type="scientific">Trichobilharzia regenti</name>
    <name type="common">Nasal bird schistosome</name>
    <dbReference type="NCBI Taxonomy" id="157069"/>
    <lineage>
        <taxon>Eukaryota</taxon>
        <taxon>Metazoa</taxon>
        <taxon>Spiralia</taxon>
        <taxon>Lophotrochozoa</taxon>
        <taxon>Platyhelminthes</taxon>
        <taxon>Trematoda</taxon>
        <taxon>Digenea</taxon>
        <taxon>Strigeidida</taxon>
        <taxon>Schistosomatoidea</taxon>
        <taxon>Schistosomatidae</taxon>
        <taxon>Trichobilharzia</taxon>
    </lineage>
</organism>
<proteinExistence type="predicted"/>
<keyword evidence="3" id="KW-0109">Calcium transport</keyword>
<dbReference type="InterPro" id="IPR001660">
    <property type="entry name" value="SAM"/>
</dbReference>
<dbReference type="PANTHER" id="PTHR15136">
    <property type="entry name" value="STROMAL INTERACTION MOLECULE HOMOLOG"/>
    <property type="match status" value="1"/>
</dbReference>
<dbReference type="Gene3D" id="1.10.238.180">
    <property type="match status" value="1"/>
</dbReference>
<dbReference type="InterPro" id="IPR037608">
    <property type="entry name" value="STIM1/2"/>
</dbReference>
<evidence type="ECO:0000256" key="9">
    <source>
        <dbReference type="ARBA" id="ARBA00023054"/>
    </source>
</evidence>
<dbReference type="CDD" id="cd09504">
    <property type="entry name" value="SAM_STIM-1_2-like"/>
    <property type="match status" value="1"/>
</dbReference>
<keyword evidence="11" id="KW-0472">Membrane</keyword>
<dbReference type="Gene3D" id="1.10.287.3550">
    <property type="match status" value="1"/>
</dbReference>
<dbReference type="FunFam" id="1.10.150.50:FF:000009">
    <property type="entry name" value="Stromal interaction molecule 1"/>
    <property type="match status" value="1"/>
</dbReference>
<evidence type="ECO:0000256" key="6">
    <source>
        <dbReference type="ARBA" id="ARBA00022729"/>
    </source>
</evidence>
<dbReference type="SUPFAM" id="SSF47769">
    <property type="entry name" value="SAM/Pointed domain"/>
    <property type="match status" value="1"/>
</dbReference>
<evidence type="ECO:0000256" key="11">
    <source>
        <dbReference type="ARBA" id="ARBA00023136"/>
    </source>
</evidence>
<dbReference type="GO" id="GO:0005246">
    <property type="term" value="F:calcium channel regulator activity"/>
    <property type="evidence" value="ECO:0007669"/>
    <property type="project" value="InterPro"/>
</dbReference>
<keyword evidence="8" id="KW-1133">Transmembrane helix</keyword>
<evidence type="ECO:0000256" key="13">
    <source>
        <dbReference type="SAM" id="SignalP"/>
    </source>
</evidence>
<evidence type="ECO:0000256" key="12">
    <source>
        <dbReference type="SAM" id="Coils"/>
    </source>
</evidence>
<evidence type="ECO:0000313" key="15">
    <source>
        <dbReference type="Proteomes" id="UP000050795"/>
    </source>
</evidence>
<dbReference type="SMART" id="SM00454">
    <property type="entry name" value="SAM"/>
    <property type="match status" value="1"/>
</dbReference>
<reference evidence="16" key="2">
    <citation type="submission" date="2023-11" db="UniProtKB">
        <authorList>
            <consortium name="WormBaseParasite"/>
        </authorList>
    </citation>
    <scope>IDENTIFICATION</scope>
</reference>
<name>A0AA85ISB2_TRIRE</name>
<dbReference type="CDD" id="cd11722">
    <property type="entry name" value="SOAR"/>
    <property type="match status" value="1"/>
</dbReference>
<evidence type="ECO:0000256" key="3">
    <source>
        <dbReference type="ARBA" id="ARBA00022568"/>
    </source>
</evidence>
<dbReference type="Proteomes" id="UP000050795">
    <property type="component" value="Unassembled WGS sequence"/>
</dbReference>
<dbReference type="GO" id="GO:0051049">
    <property type="term" value="P:regulation of transport"/>
    <property type="evidence" value="ECO:0007669"/>
    <property type="project" value="UniProtKB-ARBA"/>
</dbReference>
<feature type="chain" id="PRO_5041711822" description="SAM domain-containing protein" evidence="13">
    <location>
        <begin position="22"/>
        <end position="607"/>
    </location>
</feature>
<evidence type="ECO:0000256" key="5">
    <source>
        <dbReference type="ARBA" id="ARBA00022723"/>
    </source>
</evidence>
<comment type="subcellular location">
    <subcellularLocation>
        <location evidence="1">Membrane</location>
        <topology evidence="1">Single-pass type I membrane protein</topology>
    </subcellularLocation>
</comment>
<keyword evidence="6 13" id="KW-0732">Signal</keyword>
<feature type="coiled-coil region" evidence="12">
    <location>
        <begin position="222"/>
        <end position="259"/>
    </location>
</feature>
<evidence type="ECO:0000259" key="14">
    <source>
        <dbReference type="PROSITE" id="PS50105"/>
    </source>
</evidence>
<accession>A0AA85ISB2</accession>
<dbReference type="Pfam" id="PF25578">
    <property type="entry name" value="EF-hand_STIM1"/>
    <property type="match status" value="1"/>
</dbReference>
<dbReference type="WBParaSite" id="TREG1_104700.1">
    <property type="protein sequence ID" value="TREG1_104700.1"/>
    <property type="gene ID" value="TREG1_104700"/>
</dbReference>
<evidence type="ECO:0000313" key="16">
    <source>
        <dbReference type="WBParaSite" id="TREG1_104700.1"/>
    </source>
</evidence>
<dbReference type="GO" id="GO:0006874">
    <property type="term" value="P:intracellular calcium ion homeostasis"/>
    <property type="evidence" value="ECO:0007669"/>
    <property type="project" value="TreeGrafter"/>
</dbReference>
<dbReference type="Gene3D" id="1.10.150.50">
    <property type="entry name" value="Transcription Factor, Ets-1"/>
    <property type="match status" value="1"/>
</dbReference>
<dbReference type="InterPro" id="IPR057835">
    <property type="entry name" value="EF-hand_STIM1/2"/>
</dbReference>
<sequence>MSCRCSIGILITWCLFSLLACSEICEPTDELLSCFTKILSFEAIGEIHRNLDGDKNGEVDYSETEKFLRKEFNSADAVKKSRILSSDDPLISLTDLWQMWRNNPAFNWTVKDTIQWLTGPVDLPQYADVFRQHHVDGRSLPRLAMQNMSYLTDVLRIQNPIHKKKLMLRALDIILFGPPRHSVFSSVNVSFVTLSLGLLCISVASLSHWFCHASSNSEKQPAGKKQEKLDSAEQTLKQLQKRLNDVEQLRQTLNAYELNHRFTSSSALLPMSSQCTSRENISSCQTMNTKPYSEKCLPINKQSLNHLPYNSNSITELTLLTDLNNDSIHSNVLLNQNIHSDCDLVTADQIHSLQHHRKDVNLKEFKSIGNSSVNESYLAANELKHWLQVTYELELKRYCEKKIEAEKKLNFARQACKRFNRKRYNVLGSLRLVHTDNLDELEKRLVIAKLALDQLQSEVQERIHRWSRIEALSGHLIRTDVRNEHGKGITRDAISPIQCSIDRSKFYDNEFKESDSDHLSASEQTFPEPKRLFKLNSNDSVTSFDFIHDELSFCSKDSMLQSSNTEGSDFSKTSSIPRNYSFVRPFATLWRRKTKSGRGKSDSKQLL</sequence>
<dbReference type="InterPro" id="IPR013761">
    <property type="entry name" value="SAM/pointed_sf"/>
</dbReference>
<dbReference type="Pfam" id="PF00536">
    <property type="entry name" value="SAM_1"/>
    <property type="match status" value="1"/>
</dbReference>
<dbReference type="GO" id="GO:0005886">
    <property type="term" value="C:plasma membrane"/>
    <property type="evidence" value="ECO:0007669"/>
    <property type="project" value="TreeGrafter"/>
</dbReference>
<evidence type="ECO:0000256" key="2">
    <source>
        <dbReference type="ARBA" id="ARBA00022448"/>
    </source>
</evidence>
<keyword evidence="5" id="KW-0479">Metal-binding</keyword>
<evidence type="ECO:0000256" key="4">
    <source>
        <dbReference type="ARBA" id="ARBA00022692"/>
    </source>
</evidence>